<dbReference type="RefSeq" id="WP_007658319.1">
    <property type="nucleotide sequence ID" value="NZ_FTNM01000001.1"/>
</dbReference>
<reference evidence="3" key="1">
    <citation type="submission" date="2017-01" db="EMBL/GenBank/DDBJ databases">
        <authorList>
            <person name="Varghese N."/>
            <person name="Submissions S."/>
        </authorList>
    </citation>
    <scope>NUCLEOTIDE SEQUENCE [LARGE SCALE GENOMIC DNA]</scope>
    <source>
        <strain evidence="3">DM9</strain>
    </source>
</reference>
<evidence type="ECO:0000313" key="2">
    <source>
        <dbReference type="EMBL" id="SIQ67237.1"/>
    </source>
</evidence>
<feature type="transmembrane region" description="Helical" evidence="1">
    <location>
        <begin position="47"/>
        <end position="68"/>
    </location>
</feature>
<dbReference type="AlphaFoldDB" id="A0A1N6UNV8"/>
<dbReference type="Gene3D" id="2.10.290.10">
    <property type="entry name" value="YfgJ-like"/>
    <property type="match status" value="1"/>
</dbReference>
<proteinExistence type="predicted"/>
<dbReference type="EMBL" id="FTNM01000001">
    <property type="protein sequence ID" value="SIQ67237.1"/>
    <property type="molecule type" value="Genomic_DNA"/>
</dbReference>
<dbReference type="InterPro" id="IPR029037">
    <property type="entry name" value="DUF1407/YfgJ-like_sf"/>
</dbReference>
<gene>
    <name evidence="2" type="ORF">SAMN05421545_0984</name>
</gene>
<protein>
    <recommendedName>
        <fullName evidence="4">Zinc-ribbon domain-containing protein</fullName>
    </recommendedName>
</protein>
<sequence length="69" mass="7971">MPYKDIPEDNMIICPHCGQEVPHKNRCPNCGQYLPRREKKKWKIPKMTPTEIFLAILGSIMLMVGLVAF</sequence>
<dbReference type="STRING" id="1077936.SAMN05421545_0984"/>
<dbReference type="SUPFAM" id="SSF161187">
    <property type="entry name" value="YfgJ-like"/>
    <property type="match status" value="1"/>
</dbReference>
<keyword evidence="1" id="KW-0812">Transmembrane</keyword>
<name>A0A1N6UNV8_9BACT</name>
<dbReference type="Proteomes" id="UP000185924">
    <property type="component" value="Unassembled WGS sequence"/>
</dbReference>
<dbReference type="OrthoDB" id="853821at2"/>
<keyword evidence="1" id="KW-1133">Transmembrane helix</keyword>
<keyword evidence="3" id="KW-1185">Reference proteome</keyword>
<keyword evidence="1" id="KW-0472">Membrane</keyword>
<accession>A0A1N6UNV8</accession>
<evidence type="ECO:0000313" key="3">
    <source>
        <dbReference type="Proteomes" id="UP000185924"/>
    </source>
</evidence>
<evidence type="ECO:0000256" key="1">
    <source>
        <dbReference type="SAM" id="Phobius"/>
    </source>
</evidence>
<organism evidence="2 3">
    <name type="scientific">Pontibacter lucknowensis</name>
    <dbReference type="NCBI Taxonomy" id="1077936"/>
    <lineage>
        <taxon>Bacteria</taxon>
        <taxon>Pseudomonadati</taxon>
        <taxon>Bacteroidota</taxon>
        <taxon>Cytophagia</taxon>
        <taxon>Cytophagales</taxon>
        <taxon>Hymenobacteraceae</taxon>
        <taxon>Pontibacter</taxon>
    </lineage>
</organism>
<evidence type="ECO:0008006" key="4">
    <source>
        <dbReference type="Google" id="ProtNLM"/>
    </source>
</evidence>